<evidence type="ECO:0000313" key="2">
    <source>
        <dbReference type="Proteomes" id="UP001331761"/>
    </source>
</evidence>
<keyword evidence="2" id="KW-1185">Reference proteome</keyword>
<protein>
    <submittedName>
        <fullName evidence="1">Uncharacterized protein</fullName>
    </submittedName>
</protein>
<accession>A0AAN8F3V9</accession>
<sequence>MKRSNLESTTARAENSYAYGPSSLIPLENFGKESYFSYSAGQPIDYSGFW</sequence>
<comment type="caution">
    <text evidence="1">The sequence shown here is derived from an EMBL/GenBank/DDBJ whole genome shotgun (WGS) entry which is preliminary data.</text>
</comment>
<organism evidence="1 2">
    <name type="scientific">Trichostrongylus colubriformis</name>
    <name type="common">Black scour worm</name>
    <dbReference type="NCBI Taxonomy" id="6319"/>
    <lineage>
        <taxon>Eukaryota</taxon>
        <taxon>Metazoa</taxon>
        <taxon>Ecdysozoa</taxon>
        <taxon>Nematoda</taxon>
        <taxon>Chromadorea</taxon>
        <taxon>Rhabditida</taxon>
        <taxon>Rhabditina</taxon>
        <taxon>Rhabditomorpha</taxon>
        <taxon>Strongyloidea</taxon>
        <taxon>Trichostrongylidae</taxon>
        <taxon>Trichostrongylus</taxon>
    </lineage>
</organism>
<evidence type="ECO:0000313" key="1">
    <source>
        <dbReference type="EMBL" id="KAK5966897.1"/>
    </source>
</evidence>
<dbReference type="Proteomes" id="UP001331761">
    <property type="component" value="Unassembled WGS sequence"/>
</dbReference>
<reference evidence="1 2" key="1">
    <citation type="submission" date="2019-10" db="EMBL/GenBank/DDBJ databases">
        <title>Assembly and Annotation for the nematode Trichostrongylus colubriformis.</title>
        <authorList>
            <person name="Martin J."/>
        </authorList>
    </citation>
    <scope>NUCLEOTIDE SEQUENCE [LARGE SCALE GENOMIC DNA]</scope>
    <source>
        <strain evidence="1">G859</strain>
        <tissue evidence="1">Whole worm</tissue>
    </source>
</reference>
<gene>
    <name evidence="1" type="ORF">GCK32_002688</name>
</gene>
<dbReference type="EMBL" id="WIXE01022995">
    <property type="protein sequence ID" value="KAK5966897.1"/>
    <property type="molecule type" value="Genomic_DNA"/>
</dbReference>
<dbReference type="AlphaFoldDB" id="A0AAN8F3V9"/>
<proteinExistence type="predicted"/>
<name>A0AAN8F3V9_TRICO</name>